<evidence type="ECO:0000256" key="1">
    <source>
        <dbReference type="SAM" id="SignalP"/>
    </source>
</evidence>
<evidence type="ECO:0000313" key="4">
    <source>
        <dbReference type="Proteomes" id="UP000006976"/>
    </source>
</evidence>
<comment type="caution">
    <text evidence="3">The sequence shown here is derived from an EMBL/GenBank/DDBJ whole genome shotgun (WGS) entry which is preliminary data.</text>
</comment>
<proteinExistence type="predicted"/>
<dbReference type="Proteomes" id="UP000006976">
    <property type="component" value="Unassembled WGS sequence"/>
</dbReference>
<sequence length="129" mass="15009">MRKSKCLIVFLLMFMFVFSGCQGKKEEAKKTDVITYQVTIEVTTENGKSQVAKEKVKVEDGKNLYDVMKENFKIEDDKGMITSINNKKQNKSENKYWMFDINKEPAMKGIKDIQLKDGDVITWDLHETK</sequence>
<accession>A0ABC9QUU7</accession>
<dbReference type="EMBL" id="AHEV01000051">
    <property type="protein sequence ID" value="EJR29904.1"/>
    <property type="molecule type" value="Genomic_DNA"/>
</dbReference>
<reference evidence="3 4" key="1">
    <citation type="submission" date="2012-04" db="EMBL/GenBank/DDBJ databases">
        <title>The Genome Sequence of Bacillus cereus VD078.</title>
        <authorList>
            <consortium name="The Broad Institute Genome Sequencing Platform"/>
            <consortium name="The Broad Institute Genome Sequencing Center for Infectious Disease"/>
            <person name="Feldgarden M."/>
            <person name="Van der Auwera G.A."/>
            <person name="Mahillon J."/>
            <person name="Duprez V."/>
            <person name="Timmery S."/>
            <person name="Mattelet C."/>
            <person name="Dierick K."/>
            <person name="Sun M."/>
            <person name="Yu Z."/>
            <person name="Zhu L."/>
            <person name="Hu X."/>
            <person name="Shank E.B."/>
            <person name="Swiecicka I."/>
            <person name="Hansen B.M."/>
            <person name="Andrup L."/>
            <person name="Young S.K."/>
            <person name="Zeng Q."/>
            <person name="Gargeya S."/>
            <person name="Fitzgerald M."/>
            <person name="Haas B."/>
            <person name="Abouelleil A."/>
            <person name="Alvarado L."/>
            <person name="Arachchi H.M."/>
            <person name="Berlin A."/>
            <person name="Chapman S.B."/>
            <person name="Goldberg J."/>
            <person name="Griggs A."/>
            <person name="Gujja S."/>
            <person name="Hansen M."/>
            <person name="Howarth C."/>
            <person name="Imamovic A."/>
            <person name="Larimer J."/>
            <person name="McCowen C."/>
            <person name="Montmayeur A."/>
            <person name="Murphy C."/>
            <person name="Neiman D."/>
            <person name="Pearson M."/>
            <person name="Priest M."/>
            <person name="Roberts A."/>
            <person name="Saif S."/>
            <person name="Shea T."/>
            <person name="Sisk P."/>
            <person name="Sykes S."/>
            <person name="Wortman J."/>
            <person name="Nusbaum C."/>
            <person name="Birren B."/>
        </authorList>
    </citation>
    <scope>NUCLEOTIDE SEQUENCE [LARGE SCALE GENOMIC DNA]</scope>
    <source>
        <strain evidence="3 4">VD078</strain>
    </source>
</reference>
<dbReference type="Pfam" id="PF14478">
    <property type="entry name" value="DUF4430"/>
    <property type="match status" value="1"/>
</dbReference>
<gene>
    <name evidence="3" type="ORF">III_05673</name>
</gene>
<name>A0ABC9QUU7_BACMY</name>
<dbReference type="AlphaFoldDB" id="A0ABC9QUU7"/>
<feature type="chain" id="PRO_5044829060" description="Transcobalamin-like C-terminal domain-containing protein" evidence="1">
    <location>
        <begin position="22"/>
        <end position="129"/>
    </location>
</feature>
<keyword evidence="1" id="KW-0732">Signal</keyword>
<dbReference type="PROSITE" id="PS51257">
    <property type="entry name" value="PROKAR_LIPOPROTEIN"/>
    <property type="match status" value="1"/>
</dbReference>
<feature type="signal peptide" evidence="1">
    <location>
        <begin position="1"/>
        <end position="21"/>
    </location>
</feature>
<dbReference type="InterPro" id="IPR027954">
    <property type="entry name" value="Transcobalamin-like_C"/>
</dbReference>
<dbReference type="Gene3D" id="2.170.130.30">
    <property type="match status" value="1"/>
</dbReference>
<organism evidence="3 4">
    <name type="scientific">Bacillus mycoides</name>
    <dbReference type="NCBI Taxonomy" id="1405"/>
    <lineage>
        <taxon>Bacteria</taxon>
        <taxon>Bacillati</taxon>
        <taxon>Bacillota</taxon>
        <taxon>Bacilli</taxon>
        <taxon>Bacillales</taxon>
        <taxon>Bacillaceae</taxon>
        <taxon>Bacillus</taxon>
        <taxon>Bacillus cereus group</taxon>
    </lineage>
</organism>
<feature type="domain" description="Transcobalamin-like C-terminal" evidence="2">
    <location>
        <begin position="61"/>
        <end position="126"/>
    </location>
</feature>
<evidence type="ECO:0000259" key="2">
    <source>
        <dbReference type="Pfam" id="PF14478"/>
    </source>
</evidence>
<protein>
    <recommendedName>
        <fullName evidence="2">Transcobalamin-like C-terminal domain-containing protein</fullName>
    </recommendedName>
</protein>
<evidence type="ECO:0000313" key="3">
    <source>
        <dbReference type="EMBL" id="EJR29904.1"/>
    </source>
</evidence>
<dbReference type="RefSeq" id="WP_002169738.1">
    <property type="nucleotide sequence ID" value="NZ_CP035996.1"/>
</dbReference>